<dbReference type="InterPro" id="IPR003660">
    <property type="entry name" value="HAMP_dom"/>
</dbReference>
<comment type="similarity">
    <text evidence="2">Belongs to the methyl-accepting chemotaxis (MCP) protein family.</text>
</comment>
<feature type="domain" description="HAMP" evidence="5">
    <location>
        <begin position="92"/>
        <end position="144"/>
    </location>
</feature>
<dbReference type="PROSITE" id="PS50111">
    <property type="entry name" value="CHEMOTAXIS_TRANSDUC_2"/>
    <property type="match status" value="1"/>
</dbReference>
<sequence length="414" mass="42947">MHIGNWSIRARLTACFGAVLLVLAIALGMGVTQLRAIGEAAHSAEAGAVTAAKGPALLNQLDQQITTTTEWMAGLGIAALLLAVASVHALSRGIQQPLAEAELIAETVAAGDLSQEFETERSGPFGPLLGGLGRMEDMLTDLITRIKTSTDSITEASHRIAAGNTDLSQRTEQQAATLEETASSMSELTAMVQQNTERAREANRFAQSASGIAERGGEVMTAVVDTMQAIDTSSKKVADIVDVIQGIAFQTNILALNAAVEAARAGEQGRGFAVVAGEVRTLAQRSAAAAREIKDLIDDSVQQVGSGSTLVGKAGQTMQEIVGAVRHVTTLLGEIGTASEHQSSGIAQVAEAVTQMDTVTQQNAALVEQAAAASNALADEARELQSVVARFRLEAGPAPMPAPREPSLQLAAAR</sequence>
<keyword evidence="1" id="KW-0488">Methylation</keyword>
<dbReference type="SMART" id="SM00283">
    <property type="entry name" value="MA"/>
    <property type="match status" value="1"/>
</dbReference>
<evidence type="ECO:0000256" key="1">
    <source>
        <dbReference type="ARBA" id="ARBA00022481"/>
    </source>
</evidence>
<proteinExistence type="inferred from homology"/>
<reference evidence="6" key="1">
    <citation type="submission" date="2022-06" db="EMBL/GenBank/DDBJ databases">
        <title>Complete genome sequence and characterization of Cupriavidus gilardii QJ1 isolated from contaminating cells.</title>
        <authorList>
            <person name="Qi J."/>
        </authorList>
    </citation>
    <scope>NUCLEOTIDE SEQUENCE</scope>
    <source>
        <strain evidence="6">QJ1</strain>
    </source>
</reference>
<dbReference type="PANTHER" id="PTHR43531">
    <property type="entry name" value="PROTEIN ICFG"/>
    <property type="match status" value="1"/>
</dbReference>
<keyword evidence="3" id="KW-0807">Transducer</keyword>
<evidence type="ECO:0000256" key="2">
    <source>
        <dbReference type="ARBA" id="ARBA00029447"/>
    </source>
</evidence>
<dbReference type="PANTHER" id="PTHR43531:SF14">
    <property type="entry name" value="METHYL-ACCEPTING CHEMOTAXIS PROTEIN I-RELATED"/>
    <property type="match status" value="1"/>
</dbReference>
<dbReference type="Proteomes" id="UP001056648">
    <property type="component" value="Chromosome 1"/>
</dbReference>
<name>A0ABY4VK01_9BURK</name>
<gene>
    <name evidence="6" type="ORF">NDR89_00365</name>
</gene>
<dbReference type="PROSITE" id="PS50885">
    <property type="entry name" value="HAMP"/>
    <property type="match status" value="1"/>
</dbReference>
<keyword evidence="7" id="KW-1185">Reference proteome</keyword>
<evidence type="ECO:0000259" key="4">
    <source>
        <dbReference type="PROSITE" id="PS50111"/>
    </source>
</evidence>
<feature type="domain" description="Methyl-accepting transducer" evidence="4">
    <location>
        <begin position="149"/>
        <end position="378"/>
    </location>
</feature>
<dbReference type="Pfam" id="PF00015">
    <property type="entry name" value="MCPsignal"/>
    <property type="match status" value="1"/>
</dbReference>
<evidence type="ECO:0000259" key="5">
    <source>
        <dbReference type="PROSITE" id="PS50885"/>
    </source>
</evidence>
<evidence type="ECO:0000313" key="6">
    <source>
        <dbReference type="EMBL" id="USE77551.1"/>
    </source>
</evidence>
<dbReference type="CDD" id="cd11386">
    <property type="entry name" value="MCP_signal"/>
    <property type="match status" value="1"/>
</dbReference>
<dbReference type="InterPro" id="IPR051310">
    <property type="entry name" value="MCP_chemotaxis"/>
</dbReference>
<dbReference type="InterPro" id="IPR004090">
    <property type="entry name" value="Chemotax_Me-accpt_rcpt"/>
</dbReference>
<dbReference type="SUPFAM" id="SSF58104">
    <property type="entry name" value="Methyl-accepting chemotaxis protein (MCP) signaling domain"/>
    <property type="match status" value="1"/>
</dbReference>
<dbReference type="EMBL" id="CP098735">
    <property type="protein sequence ID" value="USE77551.1"/>
    <property type="molecule type" value="Genomic_DNA"/>
</dbReference>
<organism evidence="6 7">
    <name type="scientific">Cupriavidus gilardii</name>
    <dbReference type="NCBI Taxonomy" id="82541"/>
    <lineage>
        <taxon>Bacteria</taxon>
        <taxon>Pseudomonadati</taxon>
        <taxon>Pseudomonadota</taxon>
        <taxon>Betaproteobacteria</taxon>
        <taxon>Burkholderiales</taxon>
        <taxon>Burkholderiaceae</taxon>
        <taxon>Cupriavidus</taxon>
    </lineage>
</organism>
<evidence type="ECO:0000256" key="3">
    <source>
        <dbReference type="PROSITE-ProRule" id="PRU00284"/>
    </source>
</evidence>
<dbReference type="Gene3D" id="1.10.287.950">
    <property type="entry name" value="Methyl-accepting chemotaxis protein"/>
    <property type="match status" value="1"/>
</dbReference>
<dbReference type="InterPro" id="IPR004089">
    <property type="entry name" value="MCPsignal_dom"/>
</dbReference>
<evidence type="ECO:0000313" key="7">
    <source>
        <dbReference type="Proteomes" id="UP001056648"/>
    </source>
</evidence>
<protein>
    <submittedName>
        <fullName evidence="6">Methyl-accepting chemotaxis protein</fullName>
    </submittedName>
</protein>
<dbReference type="PRINTS" id="PR00260">
    <property type="entry name" value="CHEMTRNSDUCR"/>
</dbReference>
<accession>A0ABY4VK01</accession>
<dbReference type="RefSeq" id="WP_252251898.1">
    <property type="nucleotide sequence ID" value="NZ_CP098735.1"/>
</dbReference>